<dbReference type="PANTHER" id="PTHR12420:SF42">
    <property type="entry name" value="G2_M PHASE-SPECIFIC E3 UBIQUITIN-PROTEIN LIGASE"/>
    <property type="match status" value="1"/>
</dbReference>
<keyword evidence="3" id="KW-0808">Transferase</keyword>
<dbReference type="PROSITE" id="PS51805">
    <property type="entry name" value="EPHD"/>
    <property type="match status" value="1"/>
</dbReference>
<feature type="compositionally biased region" description="Basic and acidic residues" evidence="10">
    <location>
        <begin position="723"/>
        <end position="740"/>
    </location>
</feature>
<sequence>MNRKCFLCKSSEDNELLFGKFYSKYKLSVHYYCLLLSSNLVQRGSNDTVGIFGFLEADIRKENERTKKCRCYICKEMHANVSCCSKKCLRTFHTVCGIMNGCLSHYTDTYQSWCSAHVPLEPERSPHLREEPCSICYDEMGQYDVITSIKAPCCRNGWFHQNCLTKYAQSAGYFFKCPLCKNEDKFLAEIPLRGVFVPERDAAWELEPNAFQEQLLRPTACDANDCKCPEGRSIDNRQWRLVVCGSCGSTCRHRQCMEQTQDHSRVYLCQLCQPIMRDCVPELENTGDSSDSSDDDTASTSTLPSVGRTPQGVARKTFSRTGSGESGVHCSSSDETLGNIRRLVIARRISSDDSDSERSDASSIQIRRCIRQNTGKRVRRLISEGSDNAQSNHTKPAHISSSSEDLPLAQACKRLDFNSNSTGTHPLCLERSSSVSEMDENSSSKDNVRSTRQRTRRLSTLSNSSKQSTSEIKLEALEVPDSLVTRRPIIYSSSDDSSKRSESGKRNLQVIDELPELKELHSARQLDKKPSSSAQCRRPRLSSSSDDSEKCSENVKNGSHVSNSSLISTKRDGTLQGSNRSDLPTTERTDPSTSCSRGTEAIKKTKTSPEANSSCKQEETSVVPVQSNNFSNSTSSKRFEENSNITDTVYPGNSRSPPASKKGENSNASDTSSEDFIAIRRTRQLTRRLSLTDARTRSTSESSMEIVRPKRIRAVRISTISDSTDKRSEDSESGSTDKVDTAPQSKRRRLVRERGNKANPNATTLRRKPPSPISPPSTPSSLASESSQPATVASICNTSKTDVVDDAKDTSGVKLYRSQQSMLQFVTSSSRKSATTSDSSDLSMEEPVATSRRSNFGSCNNINNNKSSPITSKCTTASTKRRWSHSPKRSNNRSHNGQQSETAATSSRASSQQRKLNGSKDKGQKNILNYFNRC</sequence>
<protein>
    <recommendedName>
        <fullName evidence="14">PHD-type domain-containing protein</fullName>
    </recommendedName>
</protein>
<name>A0A182RPB5_ANOFN</name>
<feature type="domain" description="PHD-type" evidence="12">
    <location>
        <begin position="2"/>
        <end position="118"/>
    </location>
</feature>
<dbReference type="InterPro" id="IPR013083">
    <property type="entry name" value="Znf_RING/FYVE/PHD"/>
</dbReference>
<evidence type="ECO:0008006" key="14">
    <source>
        <dbReference type="Google" id="ProtNLM"/>
    </source>
</evidence>
<feature type="region of interest" description="Disordered" evidence="10">
    <location>
        <begin position="689"/>
        <end position="708"/>
    </location>
</feature>
<dbReference type="InterPro" id="IPR011011">
    <property type="entry name" value="Znf_FYVE_PHD"/>
</dbReference>
<dbReference type="GO" id="GO:0005634">
    <property type="term" value="C:nucleus"/>
    <property type="evidence" value="ECO:0007669"/>
    <property type="project" value="TreeGrafter"/>
</dbReference>
<evidence type="ECO:0000259" key="12">
    <source>
        <dbReference type="PROSITE" id="PS51805"/>
    </source>
</evidence>
<evidence type="ECO:0000256" key="2">
    <source>
        <dbReference type="ARBA" id="ARBA00004906"/>
    </source>
</evidence>
<dbReference type="SUPFAM" id="SSF57903">
    <property type="entry name" value="FYVE/PHD zinc finger"/>
    <property type="match status" value="1"/>
</dbReference>
<dbReference type="InterPro" id="IPR034732">
    <property type="entry name" value="EPHD"/>
</dbReference>
<dbReference type="PANTHER" id="PTHR12420">
    <property type="entry name" value="PHD FINGER PROTEIN"/>
    <property type="match status" value="1"/>
</dbReference>
<feature type="compositionally biased region" description="Low complexity" evidence="10">
    <location>
        <begin position="827"/>
        <end position="840"/>
    </location>
</feature>
<evidence type="ECO:0000259" key="11">
    <source>
        <dbReference type="PROSITE" id="PS50089"/>
    </source>
</evidence>
<feature type="region of interest" description="Disordered" evidence="10">
    <location>
        <begin position="717"/>
        <end position="791"/>
    </location>
</feature>
<feature type="region of interest" description="Disordered" evidence="10">
    <location>
        <begin position="493"/>
        <end position="512"/>
    </location>
</feature>
<reference evidence="13" key="1">
    <citation type="submission" date="2020-05" db="UniProtKB">
        <authorList>
            <consortium name="EnsemblMetazoa"/>
        </authorList>
    </citation>
    <scope>IDENTIFICATION</scope>
    <source>
        <strain evidence="13">FUMOZ</strain>
    </source>
</reference>
<dbReference type="VEuPathDB" id="VectorBase:AFUN2_001186"/>
<dbReference type="InterPro" id="IPR059102">
    <property type="entry name" value="PHD_PHF7/G2E3-like"/>
</dbReference>
<feature type="region of interest" description="Disordered" evidence="10">
    <location>
        <begin position="382"/>
        <end position="404"/>
    </location>
</feature>
<dbReference type="CDD" id="cd15669">
    <property type="entry name" value="ePHD_PHF7_G2E3_like"/>
    <property type="match status" value="1"/>
</dbReference>
<proteinExistence type="predicted"/>
<feature type="compositionally biased region" description="Polar residues" evidence="10">
    <location>
        <begin position="554"/>
        <end position="568"/>
    </location>
</feature>
<feature type="compositionally biased region" description="Polar residues" evidence="10">
    <location>
        <begin position="623"/>
        <end position="657"/>
    </location>
</feature>
<dbReference type="VEuPathDB" id="VectorBase:AFUN008098"/>
<feature type="compositionally biased region" description="Low complexity" evidence="10">
    <location>
        <begin position="458"/>
        <end position="470"/>
    </location>
</feature>
<keyword evidence="4" id="KW-0479">Metal-binding</keyword>
<feature type="region of interest" description="Disordered" evidence="10">
    <location>
        <begin position="824"/>
        <end position="934"/>
    </location>
</feature>
<dbReference type="CDD" id="cd16448">
    <property type="entry name" value="RING-H2"/>
    <property type="match status" value="1"/>
</dbReference>
<evidence type="ECO:0000256" key="7">
    <source>
        <dbReference type="ARBA" id="ARBA00022833"/>
    </source>
</evidence>
<dbReference type="PROSITE" id="PS50089">
    <property type="entry name" value="ZF_RING_2"/>
    <property type="match status" value="1"/>
</dbReference>
<evidence type="ECO:0000256" key="3">
    <source>
        <dbReference type="ARBA" id="ARBA00022679"/>
    </source>
</evidence>
<evidence type="ECO:0000256" key="4">
    <source>
        <dbReference type="ARBA" id="ARBA00022723"/>
    </source>
</evidence>
<evidence type="ECO:0000256" key="8">
    <source>
        <dbReference type="ARBA" id="ARBA00023242"/>
    </source>
</evidence>
<dbReference type="STRING" id="62324.A0A182RPB5"/>
<evidence type="ECO:0000256" key="5">
    <source>
        <dbReference type="ARBA" id="ARBA00022771"/>
    </source>
</evidence>
<feature type="compositionally biased region" description="Basic and acidic residues" evidence="10">
    <location>
        <begin position="496"/>
        <end position="505"/>
    </location>
</feature>
<evidence type="ECO:0000256" key="6">
    <source>
        <dbReference type="ARBA" id="ARBA00022786"/>
    </source>
</evidence>
<dbReference type="Pfam" id="PF26054">
    <property type="entry name" value="PHD_G2E3"/>
    <property type="match status" value="1"/>
</dbReference>
<dbReference type="SMART" id="SM00249">
    <property type="entry name" value="PHD"/>
    <property type="match status" value="3"/>
</dbReference>
<dbReference type="InterPro" id="IPR001965">
    <property type="entry name" value="Znf_PHD"/>
</dbReference>
<feature type="region of interest" description="Disordered" evidence="10">
    <location>
        <begin position="423"/>
        <end position="473"/>
    </location>
</feature>
<keyword evidence="6" id="KW-0833">Ubl conjugation pathway</keyword>
<feature type="domain" description="RING-type" evidence="11">
    <location>
        <begin position="133"/>
        <end position="181"/>
    </location>
</feature>
<dbReference type="InterPro" id="IPR051188">
    <property type="entry name" value="PHD-type_Zinc_Finger"/>
</dbReference>
<dbReference type="EnsemblMetazoa" id="AFUN008098-RA">
    <property type="protein sequence ID" value="AFUN008098-PA"/>
    <property type="gene ID" value="AFUN008098"/>
</dbReference>
<feature type="compositionally biased region" description="Polar residues" evidence="10">
    <location>
        <begin position="385"/>
        <end position="404"/>
    </location>
</feature>
<dbReference type="SMART" id="SM00184">
    <property type="entry name" value="RING"/>
    <property type="match status" value="2"/>
</dbReference>
<feature type="region of interest" description="Disordered" evidence="10">
    <location>
        <begin position="521"/>
        <end position="679"/>
    </location>
</feature>
<dbReference type="Pfam" id="PF13771">
    <property type="entry name" value="zf-HC5HC2H"/>
    <property type="match status" value="1"/>
</dbReference>
<feature type="region of interest" description="Disordered" evidence="10">
    <location>
        <begin position="283"/>
        <end position="333"/>
    </location>
</feature>
<feature type="compositionally biased region" description="Polar residues" evidence="10">
    <location>
        <begin position="869"/>
        <end position="878"/>
    </location>
</feature>
<evidence type="ECO:0000313" key="13">
    <source>
        <dbReference type="EnsemblMetazoa" id="AFUN008098-PA"/>
    </source>
</evidence>
<comment type="pathway">
    <text evidence="2">Protein modification; protein ubiquitination.</text>
</comment>
<dbReference type="InterPro" id="IPR042013">
    <property type="entry name" value="PHF7/G2E3_ePHD"/>
</dbReference>
<feature type="compositionally biased region" description="Low complexity" evidence="10">
    <location>
        <begin position="854"/>
        <end position="868"/>
    </location>
</feature>
<keyword evidence="7" id="KW-0862">Zinc</keyword>
<feature type="compositionally biased region" description="Polar residues" evidence="10">
    <location>
        <begin position="319"/>
        <end position="333"/>
    </location>
</feature>
<evidence type="ECO:0000256" key="1">
    <source>
        <dbReference type="ARBA" id="ARBA00004123"/>
    </source>
</evidence>
<organism evidence="13">
    <name type="scientific">Anopheles funestus</name>
    <name type="common">African malaria mosquito</name>
    <dbReference type="NCBI Taxonomy" id="62324"/>
    <lineage>
        <taxon>Eukaryota</taxon>
        <taxon>Metazoa</taxon>
        <taxon>Ecdysozoa</taxon>
        <taxon>Arthropoda</taxon>
        <taxon>Hexapoda</taxon>
        <taxon>Insecta</taxon>
        <taxon>Pterygota</taxon>
        <taxon>Neoptera</taxon>
        <taxon>Endopterygota</taxon>
        <taxon>Diptera</taxon>
        <taxon>Nematocera</taxon>
        <taxon>Culicoidea</taxon>
        <taxon>Culicidae</taxon>
        <taxon>Anophelinae</taxon>
        <taxon>Anopheles</taxon>
    </lineage>
</organism>
<feature type="compositionally biased region" description="Polar residues" evidence="10">
    <location>
        <begin position="575"/>
        <end position="584"/>
    </location>
</feature>
<comment type="subcellular location">
    <subcellularLocation>
        <location evidence="1">Nucleus</location>
    </subcellularLocation>
</comment>
<evidence type="ECO:0000256" key="10">
    <source>
        <dbReference type="SAM" id="MobiDB-lite"/>
    </source>
</evidence>
<dbReference type="GO" id="GO:0008270">
    <property type="term" value="F:zinc ion binding"/>
    <property type="evidence" value="ECO:0007669"/>
    <property type="project" value="UniProtKB-KW"/>
</dbReference>
<keyword evidence="8" id="KW-0539">Nucleus</keyword>
<dbReference type="AlphaFoldDB" id="A0A182RPB5"/>
<dbReference type="SUPFAM" id="SSF57850">
    <property type="entry name" value="RING/U-box"/>
    <property type="match status" value="1"/>
</dbReference>
<feature type="compositionally biased region" description="Basic residues" evidence="10">
    <location>
        <begin position="879"/>
        <end position="892"/>
    </location>
</feature>
<feature type="compositionally biased region" description="Low complexity" evidence="10">
    <location>
        <begin position="779"/>
        <end position="789"/>
    </location>
</feature>
<feature type="compositionally biased region" description="Basic and acidic residues" evidence="10">
    <location>
        <begin position="521"/>
        <end position="530"/>
    </location>
</feature>
<accession>A0A182RPB5</accession>
<evidence type="ECO:0000256" key="9">
    <source>
        <dbReference type="PROSITE-ProRule" id="PRU00175"/>
    </source>
</evidence>
<feature type="compositionally biased region" description="Low complexity" evidence="10">
    <location>
        <begin position="898"/>
        <end position="914"/>
    </location>
</feature>
<dbReference type="Gene3D" id="3.30.40.10">
    <property type="entry name" value="Zinc/RING finger domain, C3HC4 (zinc finger)"/>
    <property type="match status" value="2"/>
</dbReference>
<dbReference type="InterPro" id="IPR001841">
    <property type="entry name" value="Znf_RING"/>
</dbReference>
<keyword evidence="5 9" id="KW-0863">Zinc-finger</keyword>